<organism evidence="2 3">
    <name type="scientific">Eimeria praecox</name>
    <dbReference type="NCBI Taxonomy" id="51316"/>
    <lineage>
        <taxon>Eukaryota</taxon>
        <taxon>Sar</taxon>
        <taxon>Alveolata</taxon>
        <taxon>Apicomplexa</taxon>
        <taxon>Conoidasida</taxon>
        <taxon>Coccidia</taxon>
        <taxon>Eucoccidiorida</taxon>
        <taxon>Eimeriorina</taxon>
        <taxon>Eimeriidae</taxon>
        <taxon>Eimeria</taxon>
    </lineage>
</organism>
<sequence length="474" mass="49541">MGGEGGKLRQIIIFFCLCVSLGCMYSRIRSENRKHIFAAHEYLKNLEPEAEDGGGAAEGVEAATERSIGPFTPKSFAKLLVDRVINAYDEEAQEAQRHKPCNPLLEYTKQKKRAFCFSVGGEKTTDAPVAGGQSSAADASASAAAAAPAAAAAAETERLGAPQERKKAKKKRRMQQEGLSGLSESLGEDVIQKKTTKDKWKKTNVYNGKTETDKDIQEAPVAANGLRLPIRSSGTSSSSSSNSSSNSNSSNSSSSSLASKEDTDKKDTAETAPVGVSASSEDCSSPKEGKINSFEKTKALAEDTAAPAAAAAAAAATDNADTAAAAAHTPQRRRSVRISESTPSSKRVLFNLKKNKVVAFSRHAPSVAVGPASPPGKGRSVDSASEAGQLKEATSAAQVPPRGILRAAKEPGPPTSEENAPMPSIQKLQRLPWWKGSTAELMAALRRALAEQLSSRGDAGGTKGLQTKAETGAG</sequence>
<feature type="compositionally biased region" description="Polar residues" evidence="1">
    <location>
        <begin position="464"/>
        <end position="474"/>
    </location>
</feature>
<feature type="region of interest" description="Disordered" evidence="1">
    <location>
        <begin position="154"/>
        <end position="347"/>
    </location>
</feature>
<proteinExistence type="predicted"/>
<feature type="compositionally biased region" description="Basic and acidic residues" evidence="1">
    <location>
        <begin position="284"/>
        <end position="301"/>
    </location>
</feature>
<reference evidence="2" key="1">
    <citation type="submission" date="2013-10" db="EMBL/GenBank/DDBJ databases">
        <title>Genomic analysis of the causative agents of coccidiosis in chickens.</title>
        <authorList>
            <person name="Reid A.J."/>
            <person name="Blake D."/>
            <person name="Billington K."/>
            <person name="Browne H."/>
            <person name="Dunn M."/>
            <person name="Hung S."/>
            <person name="Kawahara F."/>
            <person name="Miranda-Saavedra D."/>
            <person name="Mourier T."/>
            <person name="Nagra H."/>
            <person name="Otto T.D."/>
            <person name="Rawlings N."/>
            <person name="Sanchez A."/>
            <person name="Sanders M."/>
            <person name="Subramaniam C."/>
            <person name="Tay Y."/>
            <person name="Dear P."/>
            <person name="Doerig C."/>
            <person name="Gruber A."/>
            <person name="Parkinson J."/>
            <person name="Shirley M."/>
            <person name="Wan K.L."/>
            <person name="Berriman M."/>
            <person name="Tomley F."/>
            <person name="Pain A."/>
        </authorList>
    </citation>
    <scope>NUCLEOTIDE SEQUENCE [LARGE SCALE GENOMIC DNA]</scope>
    <source>
        <strain evidence="2">Houghton</strain>
    </source>
</reference>
<dbReference type="Proteomes" id="UP000018201">
    <property type="component" value="Unassembled WGS sequence"/>
</dbReference>
<evidence type="ECO:0000313" key="2">
    <source>
        <dbReference type="EMBL" id="CDI85310.1"/>
    </source>
</evidence>
<protein>
    <submittedName>
        <fullName evidence="2">Nucleolar protein,Nop52 domain containing protein, putative</fullName>
    </submittedName>
</protein>
<accession>U6GYN9</accession>
<feature type="region of interest" description="Disordered" evidence="1">
    <location>
        <begin position="452"/>
        <end position="474"/>
    </location>
</feature>
<evidence type="ECO:0000313" key="3">
    <source>
        <dbReference type="Proteomes" id="UP000018201"/>
    </source>
</evidence>
<evidence type="ECO:0000256" key="1">
    <source>
        <dbReference type="SAM" id="MobiDB-lite"/>
    </source>
</evidence>
<dbReference type="EMBL" id="HG693658">
    <property type="protein sequence ID" value="CDI85310.1"/>
    <property type="molecule type" value="Genomic_DNA"/>
</dbReference>
<dbReference type="PROSITE" id="PS51257">
    <property type="entry name" value="PROKAR_LIPOPROTEIN"/>
    <property type="match status" value="1"/>
</dbReference>
<feature type="compositionally biased region" description="Low complexity" evidence="1">
    <location>
        <begin position="302"/>
        <end position="327"/>
    </location>
</feature>
<reference evidence="2" key="2">
    <citation type="submission" date="2013-10" db="EMBL/GenBank/DDBJ databases">
        <authorList>
            <person name="Aslett M."/>
        </authorList>
    </citation>
    <scope>NUCLEOTIDE SEQUENCE [LARGE SCALE GENOMIC DNA]</scope>
    <source>
        <strain evidence="2">Houghton</strain>
    </source>
</reference>
<keyword evidence="3" id="KW-1185">Reference proteome</keyword>
<gene>
    <name evidence="2" type="ORF">EPH_0062740</name>
</gene>
<feature type="region of interest" description="Disordered" evidence="1">
    <location>
        <begin position="364"/>
        <end position="427"/>
    </location>
</feature>
<feature type="compositionally biased region" description="Basic and acidic residues" evidence="1">
    <location>
        <begin position="259"/>
        <end position="269"/>
    </location>
</feature>
<dbReference type="AlphaFoldDB" id="U6GYN9"/>
<feature type="compositionally biased region" description="Low complexity" evidence="1">
    <location>
        <begin position="232"/>
        <end position="256"/>
    </location>
</feature>
<dbReference type="VEuPathDB" id="ToxoDB:EPH_0062740"/>
<name>U6GYN9_9EIME</name>
<dbReference type="OrthoDB" id="348283at2759"/>